<evidence type="ECO:0000313" key="3">
    <source>
        <dbReference type="Proteomes" id="UP000886523"/>
    </source>
</evidence>
<feature type="region of interest" description="Disordered" evidence="1">
    <location>
        <begin position="1"/>
        <end position="33"/>
    </location>
</feature>
<comment type="caution">
    <text evidence="2">The sequence shown here is derived from an EMBL/GenBank/DDBJ whole genome shotgun (WGS) entry which is preliminary data.</text>
</comment>
<keyword evidence="3" id="KW-1185">Reference proteome</keyword>
<dbReference type="AlphaFoldDB" id="A0A9P6AF34"/>
<proteinExistence type="predicted"/>
<accession>A0A9P6AF34</accession>
<evidence type="ECO:0000313" key="2">
    <source>
        <dbReference type="EMBL" id="KAF9504566.1"/>
    </source>
</evidence>
<dbReference type="EMBL" id="MU129213">
    <property type="protein sequence ID" value="KAF9504566.1"/>
    <property type="molecule type" value="Genomic_DNA"/>
</dbReference>
<organism evidence="2 3">
    <name type="scientific">Hydnum rufescens UP504</name>
    <dbReference type="NCBI Taxonomy" id="1448309"/>
    <lineage>
        <taxon>Eukaryota</taxon>
        <taxon>Fungi</taxon>
        <taxon>Dikarya</taxon>
        <taxon>Basidiomycota</taxon>
        <taxon>Agaricomycotina</taxon>
        <taxon>Agaricomycetes</taxon>
        <taxon>Cantharellales</taxon>
        <taxon>Hydnaceae</taxon>
        <taxon>Hydnum</taxon>
    </lineage>
</organism>
<evidence type="ECO:0000256" key="1">
    <source>
        <dbReference type="SAM" id="MobiDB-lite"/>
    </source>
</evidence>
<reference evidence="2" key="1">
    <citation type="journal article" date="2020" name="Nat. Commun.">
        <title>Large-scale genome sequencing of mycorrhizal fungi provides insights into the early evolution of symbiotic traits.</title>
        <authorList>
            <person name="Miyauchi S."/>
            <person name="Kiss E."/>
            <person name="Kuo A."/>
            <person name="Drula E."/>
            <person name="Kohler A."/>
            <person name="Sanchez-Garcia M."/>
            <person name="Morin E."/>
            <person name="Andreopoulos B."/>
            <person name="Barry K.W."/>
            <person name="Bonito G."/>
            <person name="Buee M."/>
            <person name="Carver A."/>
            <person name="Chen C."/>
            <person name="Cichocki N."/>
            <person name="Clum A."/>
            <person name="Culley D."/>
            <person name="Crous P.W."/>
            <person name="Fauchery L."/>
            <person name="Girlanda M."/>
            <person name="Hayes R.D."/>
            <person name="Keri Z."/>
            <person name="LaButti K."/>
            <person name="Lipzen A."/>
            <person name="Lombard V."/>
            <person name="Magnuson J."/>
            <person name="Maillard F."/>
            <person name="Murat C."/>
            <person name="Nolan M."/>
            <person name="Ohm R.A."/>
            <person name="Pangilinan J."/>
            <person name="Pereira M.F."/>
            <person name="Perotto S."/>
            <person name="Peter M."/>
            <person name="Pfister S."/>
            <person name="Riley R."/>
            <person name="Sitrit Y."/>
            <person name="Stielow J.B."/>
            <person name="Szollosi G."/>
            <person name="Zifcakova L."/>
            <person name="Stursova M."/>
            <person name="Spatafora J.W."/>
            <person name="Tedersoo L."/>
            <person name="Vaario L.M."/>
            <person name="Yamada A."/>
            <person name="Yan M."/>
            <person name="Wang P."/>
            <person name="Xu J."/>
            <person name="Bruns T."/>
            <person name="Baldrian P."/>
            <person name="Vilgalys R."/>
            <person name="Dunand C."/>
            <person name="Henrissat B."/>
            <person name="Grigoriev I.V."/>
            <person name="Hibbett D."/>
            <person name="Nagy L.G."/>
            <person name="Martin F.M."/>
        </authorList>
    </citation>
    <scope>NUCLEOTIDE SEQUENCE</scope>
    <source>
        <strain evidence="2">UP504</strain>
    </source>
</reference>
<feature type="compositionally biased region" description="Polar residues" evidence="1">
    <location>
        <begin position="1"/>
        <end position="11"/>
    </location>
</feature>
<sequence>MRSAQQSNILQGSPALLPLPLRRQSDPRGPSVMPEERIIGALMHGSSLALLQLGTHTTLIFSAHKAYNFGP</sequence>
<dbReference type="Proteomes" id="UP000886523">
    <property type="component" value="Unassembled WGS sequence"/>
</dbReference>
<protein>
    <submittedName>
        <fullName evidence="2">Uncharacterized protein</fullName>
    </submittedName>
</protein>
<name>A0A9P6AF34_9AGAM</name>
<gene>
    <name evidence="2" type="ORF">BS47DRAFT_1401268</name>
</gene>